<dbReference type="HOGENOM" id="CLU_103307_0_0_9"/>
<organism evidence="1 2">
    <name type="scientific">Enterococcus dispar ATCC 51266</name>
    <dbReference type="NCBI Taxonomy" id="1139219"/>
    <lineage>
        <taxon>Bacteria</taxon>
        <taxon>Bacillati</taxon>
        <taxon>Bacillota</taxon>
        <taxon>Bacilli</taxon>
        <taxon>Lactobacillales</taxon>
        <taxon>Enterococcaceae</taxon>
        <taxon>Enterococcus</taxon>
    </lineage>
</organism>
<accession>S0KF62</accession>
<dbReference type="SUPFAM" id="SSF52540">
    <property type="entry name" value="P-loop containing nucleoside triphosphate hydrolases"/>
    <property type="match status" value="1"/>
</dbReference>
<dbReference type="AlphaFoldDB" id="S0KF62"/>
<reference evidence="1 2" key="1">
    <citation type="submission" date="2013-03" db="EMBL/GenBank/DDBJ databases">
        <title>The Genome Sequence of Enterococcus dispar ATCC_51266 (Illumina only assembly).</title>
        <authorList>
            <consortium name="The Broad Institute Genomics Platform"/>
            <consortium name="The Broad Institute Genome Sequencing Center for Infectious Disease"/>
            <person name="Earl A."/>
            <person name="Russ C."/>
            <person name="Gilmore M."/>
            <person name="Surin D."/>
            <person name="Walker B."/>
            <person name="Young S."/>
            <person name="Zeng Q."/>
            <person name="Gargeya S."/>
            <person name="Fitzgerald M."/>
            <person name="Haas B."/>
            <person name="Abouelleil A."/>
            <person name="Allen A.W."/>
            <person name="Alvarado L."/>
            <person name="Arachchi H.M."/>
            <person name="Berlin A.M."/>
            <person name="Chapman S.B."/>
            <person name="Gainer-Dewar J."/>
            <person name="Goldberg J."/>
            <person name="Griggs A."/>
            <person name="Gujja S."/>
            <person name="Hansen M."/>
            <person name="Howarth C."/>
            <person name="Imamovic A."/>
            <person name="Ireland A."/>
            <person name="Larimer J."/>
            <person name="McCowan C."/>
            <person name="Murphy C."/>
            <person name="Pearson M."/>
            <person name="Poon T.W."/>
            <person name="Priest M."/>
            <person name="Roberts A."/>
            <person name="Saif S."/>
            <person name="Shea T."/>
            <person name="Sisk P."/>
            <person name="Sykes S."/>
            <person name="Wortman J."/>
            <person name="Nusbaum C."/>
            <person name="Birren B."/>
        </authorList>
    </citation>
    <scope>NUCLEOTIDE SEQUENCE [LARGE SCALE GENOMIC DNA]</scope>
    <source>
        <strain evidence="1 2">ATCC 51266</strain>
    </source>
</reference>
<keyword evidence="2" id="KW-1185">Reference proteome</keyword>
<evidence type="ECO:0000313" key="1">
    <source>
        <dbReference type="EMBL" id="EOT43479.1"/>
    </source>
</evidence>
<dbReference type="Pfam" id="PF13671">
    <property type="entry name" value="AAA_33"/>
    <property type="match status" value="1"/>
</dbReference>
<dbReference type="Gene3D" id="3.40.50.300">
    <property type="entry name" value="P-loop containing nucleotide triphosphate hydrolases"/>
    <property type="match status" value="1"/>
</dbReference>
<dbReference type="NCBIfam" id="NF005255">
    <property type="entry name" value="PRK06762.2-2"/>
    <property type="match status" value="1"/>
</dbReference>
<comment type="caution">
    <text evidence="1">The sequence shown here is derived from an EMBL/GenBank/DDBJ whole genome shotgun (WGS) entry which is preliminary data.</text>
</comment>
<evidence type="ECO:0000313" key="2">
    <source>
        <dbReference type="Proteomes" id="UP000014127"/>
    </source>
</evidence>
<dbReference type="NCBIfam" id="NF005253">
    <property type="entry name" value="PRK06762.1-4"/>
    <property type="match status" value="1"/>
</dbReference>
<dbReference type="EMBL" id="AHYR01000003">
    <property type="protein sequence ID" value="EOT43479.1"/>
    <property type="molecule type" value="Genomic_DNA"/>
</dbReference>
<dbReference type="InterPro" id="IPR027417">
    <property type="entry name" value="P-loop_NTPase"/>
</dbReference>
<gene>
    <name evidence="1" type="ORF">OMK_00834</name>
</gene>
<name>S0KF62_9ENTE</name>
<dbReference type="OrthoDB" id="9781848at2"/>
<dbReference type="STRING" id="44009.RV01_GL000038"/>
<dbReference type="PATRIC" id="fig|1139219.3.peg.803"/>
<protein>
    <recommendedName>
        <fullName evidence="3">UDP-N-acetylglucosamine kinase</fullName>
    </recommendedName>
</protein>
<dbReference type="RefSeq" id="WP_016172017.1">
    <property type="nucleotide sequence ID" value="NZ_ASWK01000001.1"/>
</dbReference>
<evidence type="ECO:0008006" key="3">
    <source>
        <dbReference type="Google" id="ProtNLM"/>
    </source>
</evidence>
<sequence>MSKLIILRGNSGSGKTTIAKTLRNNFPNGYIMTIGQDEIRREILNVKDTPDNLTVSVIKNLALFGREHYPVVIIEGILNRGIYGNMLEELALFFEQTDCYYFDLTFSDTVARHQTRKHLTTFTTCDMARWWLADDYLGFADETLFTAEMTKKQSWI</sequence>
<dbReference type="Proteomes" id="UP000014127">
    <property type="component" value="Unassembled WGS sequence"/>
</dbReference>
<proteinExistence type="predicted"/>
<dbReference type="eggNOG" id="COG0645">
    <property type="taxonomic scope" value="Bacteria"/>
</dbReference>